<dbReference type="Pfam" id="PF04230">
    <property type="entry name" value="PS_pyruv_trans"/>
    <property type="match status" value="1"/>
</dbReference>
<dbReference type="EMBL" id="MK463646">
    <property type="protein sequence ID" value="QFC17913.1"/>
    <property type="molecule type" value="Genomic_DNA"/>
</dbReference>
<evidence type="ECO:0000259" key="1">
    <source>
        <dbReference type="Pfam" id="PF04230"/>
    </source>
</evidence>
<dbReference type="InterPro" id="IPR007345">
    <property type="entry name" value="Polysacch_pyruvyl_Trfase"/>
</dbReference>
<reference evidence="2" key="1">
    <citation type="journal article" date="2019" name="Int. J. Food Microbiol.">
        <title>Developing a novel molecular serotyping system based on capsular polysaccharide synthesis gene clusters of Vibrio parahaemolyticus.</title>
        <authorList>
            <person name="Pang Y."/>
            <person name="Guo X."/>
            <person name="Tian X."/>
            <person name="Liu F."/>
            <person name="Wang L."/>
            <person name="Wu J."/>
            <person name="Zhang S."/>
            <person name="Li S."/>
            <person name="Liu B."/>
        </authorList>
    </citation>
    <scope>NUCLEOTIDE SEQUENCE</scope>
    <source>
        <strain evidence="2">G2857</strain>
    </source>
</reference>
<feature type="domain" description="Polysaccharide pyruvyl transferase" evidence="1">
    <location>
        <begin position="74"/>
        <end position="212"/>
    </location>
</feature>
<sequence length="276" mass="31630">MKLISLYKIIRSKLEAIFNYHYAIVKYGRDNCILVNYFKGVPNWGDDLNIYLIEKVSGKKVVMYPYSREKHVLGIGSILHRAKDNSIVWGSGFISKESGTTKKIDIRLLRGPLTSEKLNCEQVEFGDPGVCIRKFYNPVVEKKFKYGLIPHHVDKNNINLKKWLERDDVLFIDIQQDIEPFIDQLLSCEKIISSSLHGLIASDSYSIPNIHVIFSDKLLGGQFKFDDYALGISGKKRQPIIVTDETTIENLSENAYYNKVSDAKIDSILKLFPYNI</sequence>
<gene>
    <name evidence="2" type="primary">wbuT</name>
</gene>
<evidence type="ECO:0000313" key="2">
    <source>
        <dbReference type="EMBL" id="QFC17913.1"/>
    </source>
</evidence>
<accession>A0A5P4S7D6</accession>
<dbReference type="AlphaFoldDB" id="A0A5P4S7D6"/>
<protein>
    <submittedName>
        <fullName evidence="2">ExoV-like protein</fullName>
    </submittedName>
</protein>
<organism evidence="2">
    <name type="scientific">Vibrio parahaemolyticus</name>
    <dbReference type="NCBI Taxonomy" id="670"/>
    <lineage>
        <taxon>Bacteria</taxon>
        <taxon>Pseudomonadati</taxon>
        <taxon>Pseudomonadota</taxon>
        <taxon>Gammaproteobacteria</taxon>
        <taxon>Vibrionales</taxon>
        <taxon>Vibrionaceae</taxon>
        <taxon>Vibrio</taxon>
    </lineage>
</organism>
<proteinExistence type="predicted"/>
<name>A0A5P4S7D6_VIBPH</name>